<proteinExistence type="predicted"/>
<evidence type="ECO:0000256" key="1">
    <source>
        <dbReference type="SAM" id="MobiDB-lite"/>
    </source>
</evidence>
<name>A0A0W8FGA2_9ZZZZ</name>
<dbReference type="AlphaFoldDB" id="A0A0W8FGA2"/>
<sequence length="88" mass="9798">MYLYFFPGISDITGRRAIAKRRNPPRRLHKYSGGTSGHAASGLRPAGCVSAEQREDVCGRKSIPGNAAGRQAMRGSIFRRFRIRRCFA</sequence>
<accession>A0A0W8FGA2</accession>
<comment type="caution">
    <text evidence="2">The sequence shown here is derived from an EMBL/GenBank/DDBJ whole genome shotgun (WGS) entry which is preliminary data.</text>
</comment>
<gene>
    <name evidence="2" type="ORF">ASZ90_010356</name>
</gene>
<organism evidence="2">
    <name type="scientific">hydrocarbon metagenome</name>
    <dbReference type="NCBI Taxonomy" id="938273"/>
    <lineage>
        <taxon>unclassified sequences</taxon>
        <taxon>metagenomes</taxon>
        <taxon>ecological metagenomes</taxon>
    </lineage>
</organism>
<dbReference type="EMBL" id="LNQE01001245">
    <property type="protein sequence ID" value="KUG19914.1"/>
    <property type="molecule type" value="Genomic_DNA"/>
</dbReference>
<protein>
    <submittedName>
        <fullName evidence="2">Uncharacterized protein</fullName>
    </submittedName>
</protein>
<feature type="region of interest" description="Disordered" evidence="1">
    <location>
        <begin position="26"/>
        <end position="45"/>
    </location>
</feature>
<evidence type="ECO:0000313" key="2">
    <source>
        <dbReference type="EMBL" id="KUG19914.1"/>
    </source>
</evidence>
<reference evidence="2" key="1">
    <citation type="journal article" date="2015" name="Proc. Natl. Acad. Sci. U.S.A.">
        <title>Networks of energetic and metabolic interactions define dynamics in microbial communities.</title>
        <authorList>
            <person name="Embree M."/>
            <person name="Liu J.K."/>
            <person name="Al-Bassam M.M."/>
            <person name="Zengler K."/>
        </authorList>
    </citation>
    <scope>NUCLEOTIDE SEQUENCE</scope>
</reference>